<proteinExistence type="predicted"/>
<evidence type="ECO:0000313" key="4">
    <source>
        <dbReference type="Proteomes" id="UP000004947"/>
    </source>
</evidence>
<dbReference type="InterPro" id="IPR001375">
    <property type="entry name" value="Peptidase_S9_cat"/>
</dbReference>
<dbReference type="PANTHER" id="PTHR22946">
    <property type="entry name" value="DIENELACTONE HYDROLASE DOMAIN-CONTAINING PROTEIN-RELATED"/>
    <property type="match status" value="1"/>
</dbReference>
<keyword evidence="4" id="KW-1185">Reference proteome</keyword>
<dbReference type="GO" id="GO:0008236">
    <property type="term" value="F:serine-type peptidase activity"/>
    <property type="evidence" value="ECO:0007669"/>
    <property type="project" value="InterPro"/>
</dbReference>
<name>A6DQY7_9BACT</name>
<dbReference type="RefSeq" id="WP_007280260.1">
    <property type="nucleotide sequence ID" value="NZ_ABCK01000021.1"/>
</dbReference>
<dbReference type="SUPFAM" id="SSF53474">
    <property type="entry name" value="alpha/beta-Hydrolases"/>
    <property type="match status" value="1"/>
</dbReference>
<dbReference type="OrthoDB" id="9765647at2"/>
<protein>
    <submittedName>
        <fullName evidence="3">Prolyl oligopeptidase family protein</fullName>
    </submittedName>
</protein>
<dbReference type="EMBL" id="ABCK01000021">
    <property type="protein sequence ID" value="EDM26037.1"/>
    <property type="molecule type" value="Genomic_DNA"/>
</dbReference>
<dbReference type="eggNOG" id="COG1506">
    <property type="taxonomic scope" value="Bacteria"/>
</dbReference>
<sequence>MTLPVNFPLDAYSQIPEIIPASEYSRPGVEALYFTNEPYKGKETRVFSYMGMPYLKEGQNCPAMVLIHGGGGTAFEQWVRLWNQRGYAAIAIDTCGSRPDPTAHHSSPHLRDEFSGPEGWHNSFHQMSDPLEDQWQYHAVTALLRAHTLLATQPGVDPKRIGVSGISWGGYLTSLIMGIDFRYSAAIQVYGCGFITDNSTWKDQKYEGASEAEMLLWRKQWDPMHYLPNSNMPTLWVTGTNDFAYPLDSFQKSYNSVPGTTDLVLIHEMEHGHEAGWAPEEIQTFTDSLFRDCTPLAQVISYKVQNWVIKASFESARPLIRAEILFTRATGMWQDRKFNVMEAEINNNTVSVEIPDMTTVVFLNVYDDRGLVCSSPHIELS</sequence>
<dbReference type="InterPro" id="IPR029058">
    <property type="entry name" value="AB_hydrolase_fold"/>
</dbReference>
<evidence type="ECO:0000256" key="1">
    <source>
        <dbReference type="ARBA" id="ARBA00022801"/>
    </source>
</evidence>
<keyword evidence="1" id="KW-0378">Hydrolase</keyword>
<dbReference type="InterPro" id="IPR050261">
    <property type="entry name" value="FrsA_esterase"/>
</dbReference>
<dbReference type="GO" id="GO:0052689">
    <property type="term" value="F:carboxylic ester hydrolase activity"/>
    <property type="evidence" value="ECO:0007669"/>
    <property type="project" value="UniProtKB-ARBA"/>
</dbReference>
<dbReference type="STRING" id="313628.LNTAR_19607"/>
<evidence type="ECO:0000313" key="3">
    <source>
        <dbReference type="EMBL" id="EDM26037.1"/>
    </source>
</evidence>
<dbReference type="Proteomes" id="UP000004947">
    <property type="component" value="Unassembled WGS sequence"/>
</dbReference>
<comment type="caution">
    <text evidence="3">The sequence shown here is derived from an EMBL/GenBank/DDBJ whole genome shotgun (WGS) entry which is preliminary data.</text>
</comment>
<dbReference type="Pfam" id="PF00326">
    <property type="entry name" value="Peptidase_S9"/>
    <property type="match status" value="1"/>
</dbReference>
<dbReference type="GO" id="GO:0006508">
    <property type="term" value="P:proteolysis"/>
    <property type="evidence" value="ECO:0007669"/>
    <property type="project" value="InterPro"/>
</dbReference>
<feature type="domain" description="Peptidase S9 prolyl oligopeptidase catalytic" evidence="2">
    <location>
        <begin position="131"/>
        <end position="259"/>
    </location>
</feature>
<gene>
    <name evidence="3" type="ORF">LNTAR_19607</name>
</gene>
<dbReference type="PANTHER" id="PTHR22946:SF9">
    <property type="entry name" value="POLYKETIDE TRANSFERASE AF380"/>
    <property type="match status" value="1"/>
</dbReference>
<dbReference type="AlphaFoldDB" id="A6DQY7"/>
<reference evidence="3 4" key="1">
    <citation type="journal article" date="2010" name="J. Bacteriol.">
        <title>Genome sequence of Lentisphaera araneosa HTCC2155T, the type species of the order Lentisphaerales in the phylum Lentisphaerae.</title>
        <authorList>
            <person name="Thrash J.C."/>
            <person name="Cho J.C."/>
            <person name="Vergin K.L."/>
            <person name="Morris R.M."/>
            <person name="Giovannoni S.J."/>
        </authorList>
    </citation>
    <scope>NUCLEOTIDE SEQUENCE [LARGE SCALE GENOMIC DNA]</scope>
    <source>
        <strain evidence="3 4">HTCC2155</strain>
    </source>
</reference>
<organism evidence="3 4">
    <name type="scientific">Lentisphaera araneosa HTCC2155</name>
    <dbReference type="NCBI Taxonomy" id="313628"/>
    <lineage>
        <taxon>Bacteria</taxon>
        <taxon>Pseudomonadati</taxon>
        <taxon>Lentisphaerota</taxon>
        <taxon>Lentisphaeria</taxon>
        <taxon>Lentisphaerales</taxon>
        <taxon>Lentisphaeraceae</taxon>
        <taxon>Lentisphaera</taxon>
    </lineage>
</organism>
<dbReference type="Gene3D" id="3.40.50.1820">
    <property type="entry name" value="alpha/beta hydrolase"/>
    <property type="match status" value="1"/>
</dbReference>
<accession>A6DQY7</accession>
<evidence type="ECO:0000259" key="2">
    <source>
        <dbReference type="Pfam" id="PF00326"/>
    </source>
</evidence>